<keyword evidence="8 14" id="KW-0862">Zinc</keyword>
<evidence type="ECO:0000256" key="4">
    <source>
        <dbReference type="ARBA" id="ARBA00012783"/>
    </source>
</evidence>
<sequence length="130" mass="13839">MKPEQLITMALKARLNAYVPYSNFAVGAALLTTGGNVYTGCNVENSSYGLTVCAERIALFTAVASGERKFTALAVVAGTEEYCSPCGACRQVLAEFGGETKVYLANRHGAYRETTVAELLPVAFSLKDIT</sequence>
<dbReference type="Proteomes" id="UP000013520">
    <property type="component" value="Chromosome"/>
</dbReference>
<evidence type="ECO:0000259" key="16">
    <source>
        <dbReference type="PROSITE" id="PS51747"/>
    </source>
</evidence>
<comment type="cofactor">
    <cofactor evidence="1 14 15">
        <name>Zn(2+)</name>
        <dbReference type="ChEBI" id="CHEBI:29105"/>
    </cofactor>
</comment>
<dbReference type="NCBIfam" id="TIGR01354">
    <property type="entry name" value="cyt_deam_tetra"/>
    <property type="match status" value="1"/>
</dbReference>
<dbReference type="CDD" id="cd01283">
    <property type="entry name" value="cytidine_deaminase"/>
    <property type="match status" value="1"/>
</dbReference>
<dbReference type="GO" id="GO:0008270">
    <property type="term" value="F:zinc ion binding"/>
    <property type="evidence" value="ECO:0007669"/>
    <property type="project" value="UniProtKB-UniRule"/>
</dbReference>
<evidence type="ECO:0000256" key="6">
    <source>
        <dbReference type="ARBA" id="ARBA00022723"/>
    </source>
</evidence>
<dbReference type="GO" id="GO:0042802">
    <property type="term" value="F:identical protein binding"/>
    <property type="evidence" value="ECO:0007669"/>
    <property type="project" value="UniProtKB-ARBA"/>
</dbReference>
<organism evidence="17 18">
    <name type="scientific">Desulfoscipio gibsoniae DSM 7213</name>
    <dbReference type="NCBI Taxonomy" id="767817"/>
    <lineage>
        <taxon>Bacteria</taxon>
        <taxon>Bacillati</taxon>
        <taxon>Bacillota</taxon>
        <taxon>Clostridia</taxon>
        <taxon>Eubacteriales</taxon>
        <taxon>Desulfallaceae</taxon>
        <taxon>Desulfoscipio</taxon>
    </lineage>
</organism>
<dbReference type="RefSeq" id="WP_006522645.1">
    <property type="nucleotide sequence ID" value="NC_021184.1"/>
</dbReference>
<evidence type="ECO:0000256" key="5">
    <source>
        <dbReference type="ARBA" id="ARBA00018266"/>
    </source>
</evidence>
<keyword evidence="7 15" id="KW-0378">Hydrolase</keyword>
<proteinExistence type="inferred from homology"/>
<comment type="similarity">
    <text evidence="3 15">Belongs to the cytidine and deoxycytidylate deaminase family.</text>
</comment>
<feature type="domain" description="CMP/dCMP-type deaminase" evidence="16">
    <location>
        <begin position="1"/>
        <end position="127"/>
    </location>
</feature>
<gene>
    <name evidence="17" type="ORF">Desgi_1351</name>
</gene>
<dbReference type="InterPro" id="IPR016192">
    <property type="entry name" value="APOBEC/CMP_deaminase_Zn-bd"/>
</dbReference>
<evidence type="ECO:0000256" key="11">
    <source>
        <dbReference type="ARBA" id="ARBA00049558"/>
    </source>
</evidence>
<dbReference type="OrthoDB" id="9795347at2"/>
<evidence type="ECO:0000256" key="1">
    <source>
        <dbReference type="ARBA" id="ARBA00001947"/>
    </source>
</evidence>
<dbReference type="Gene3D" id="3.40.140.10">
    <property type="entry name" value="Cytidine Deaminase, domain 2"/>
    <property type="match status" value="1"/>
</dbReference>
<protein>
    <recommendedName>
        <fullName evidence="5 15">Cytidine deaminase</fullName>
        <ecNumber evidence="4 15">3.5.4.5</ecNumber>
    </recommendedName>
    <alternativeName>
        <fullName evidence="9 15">Cytidine aminohydrolase</fullName>
    </alternativeName>
</protein>
<evidence type="ECO:0000256" key="10">
    <source>
        <dbReference type="ARBA" id="ARBA00049252"/>
    </source>
</evidence>
<dbReference type="InterPro" id="IPR016193">
    <property type="entry name" value="Cytidine_deaminase-like"/>
</dbReference>
<dbReference type="FunFam" id="3.40.140.10:FF:000008">
    <property type="entry name" value="Cytidine deaminase"/>
    <property type="match status" value="1"/>
</dbReference>
<evidence type="ECO:0000256" key="3">
    <source>
        <dbReference type="ARBA" id="ARBA00006576"/>
    </source>
</evidence>
<evidence type="ECO:0000256" key="2">
    <source>
        <dbReference type="ARBA" id="ARBA00003949"/>
    </source>
</evidence>
<dbReference type="InterPro" id="IPR006262">
    <property type="entry name" value="Cyt_deam_tetra"/>
</dbReference>
<dbReference type="STRING" id="767817.Desgi_1351"/>
<dbReference type="InterPro" id="IPR002125">
    <property type="entry name" value="CMP_dCMP_dom"/>
</dbReference>
<dbReference type="PROSITE" id="PS00903">
    <property type="entry name" value="CYT_DCMP_DEAMINASES_1"/>
    <property type="match status" value="1"/>
</dbReference>
<dbReference type="GO" id="GO:0004126">
    <property type="term" value="F:cytidine deaminase activity"/>
    <property type="evidence" value="ECO:0007669"/>
    <property type="project" value="UniProtKB-UniRule"/>
</dbReference>
<dbReference type="PANTHER" id="PTHR11644">
    <property type="entry name" value="CYTIDINE DEAMINASE"/>
    <property type="match status" value="1"/>
</dbReference>
<dbReference type="GO" id="GO:0055086">
    <property type="term" value="P:nucleobase-containing small molecule metabolic process"/>
    <property type="evidence" value="ECO:0007669"/>
    <property type="project" value="UniProtKB-ARBA"/>
</dbReference>
<evidence type="ECO:0000256" key="13">
    <source>
        <dbReference type="PIRSR" id="PIRSR606262-2"/>
    </source>
</evidence>
<dbReference type="Pfam" id="PF00383">
    <property type="entry name" value="dCMP_cyt_deam_1"/>
    <property type="match status" value="1"/>
</dbReference>
<dbReference type="NCBIfam" id="NF004064">
    <property type="entry name" value="PRK05578.1"/>
    <property type="match status" value="1"/>
</dbReference>
<dbReference type="PROSITE" id="PS51747">
    <property type="entry name" value="CYT_DCMP_DEAMINASES_2"/>
    <property type="match status" value="1"/>
</dbReference>
<evidence type="ECO:0000256" key="8">
    <source>
        <dbReference type="ARBA" id="ARBA00022833"/>
    </source>
</evidence>
<dbReference type="KEGG" id="dgi:Desgi_1351"/>
<evidence type="ECO:0000256" key="12">
    <source>
        <dbReference type="PIRSR" id="PIRSR606262-1"/>
    </source>
</evidence>
<dbReference type="EMBL" id="CP003273">
    <property type="protein sequence ID" value="AGL00858.1"/>
    <property type="molecule type" value="Genomic_DNA"/>
</dbReference>
<evidence type="ECO:0000256" key="9">
    <source>
        <dbReference type="ARBA" id="ARBA00032005"/>
    </source>
</evidence>
<dbReference type="eggNOG" id="COG0295">
    <property type="taxonomic scope" value="Bacteria"/>
</dbReference>
<dbReference type="AlphaFoldDB" id="R4KCE6"/>
<evidence type="ECO:0000256" key="7">
    <source>
        <dbReference type="ARBA" id="ARBA00022801"/>
    </source>
</evidence>
<reference evidence="17 18" key="1">
    <citation type="submission" date="2012-01" db="EMBL/GenBank/DDBJ databases">
        <title>Complete sequence of Desulfotomaculum gibsoniae DSM 7213.</title>
        <authorList>
            <consortium name="US DOE Joint Genome Institute"/>
            <person name="Lucas S."/>
            <person name="Han J."/>
            <person name="Lapidus A."/>
            <person name="Cheng J.-F."/>
            <person name="Goodwin L."/>
            <person name="Pitluck S."/>
            <person name="Peters L."/>
            <person name="Ovchinnikova G."/>
            <person name="Teshima H."/>
            <person name="Detter J.C."/>
            <person name="Han C."/>
            <person name="Tapia R."/>
            <person name="Land M."/>
            <person name="Hauser L."/>
            <person name="Kyrpides N."/>
            <person name="Ivanova N."/>
            <person name="Pagani I."/>
            <person name="Parshina S."/>
            <person name="Plugge C."/>
            <person name="Muyzer G."/>
            <person name="Kuever J."/>
            <person name="Ivanova A."/>
            <person name="Nazina T."/>
            <person name="Klenk H.-P."/>
            <person name="Brambilla E."/>
            <person name="Spring S."/>
            <person name="Stams A.F."/>
            <person name="Woyke T."/>
        </authorList>
    </citation>
    <scope>NUCLEOTIDE SEQUENCE [LARGE SCALE GENOMIC DNA]</scope>
    <source>
        <strain evidence="17 18">DSM 7213</strain>
    </source>
</reference>
<evidence type="ECO:0000313" key="18">
    <source>
        <dbReference type="Proteomes" id="UP000013520"/>
    </source>
</evidence>
<accession>R4KCE6</accession>
<comment type="catalytic activity">
    <reaction evidence="11 15">
        <text>cytidine + H2O + H(+) = uridine + NH4(+)</text>
        <dbReference type="Rhea" id="RHEA:16069"/>
        <dbReference type="ChEBI" id="CHEBI:15377"/>
        <dbReference type="ChEBI" id="CHEBI:15378"/>
        <dbReference type="ChEBI" id="CHEBI:16704"/>
        <dbReference type="ChEBI" id="CHEBI:17562"/>
        <dbReference type="ChEBI" id="CHEBI:28938"/>
        <dbReference type="EC" id="3.5.4.5"/>
    </reaction>
</comment>
<dbReference type="PANTHER" id="PTHR11644:SF2">
    <property type="entry name" value="CYTIDINE DEAMINASE"/>
    <property type="match status" value="1"/>
</dbReference>
<comment type="function">
    <text evidence="2 15">This enzyme scavenges exogenous and endogenous cytidine and 2'-deoxycytidine for UMP synthesis.</text>
</comment>
<comment type="catalytic activity">
    <reaction evidence="10 15">
        <text>2'-deoxycytidine + H2O + H(+) = 2'-deoxyuridine + NH4(+)</text>
        <dbReference type="Rhea" id="RHEA:13433"/>
        <dbReference type="ChEBI" id="CHEBI:15377"/>
        <dbReference type="ChEBI" id="CHEBI:15378"/>
        <dbReference type="ChEBI" id="CHEBI:15698"/>
        <dbReference type="ChEBI" id="CHEBI:16450"/>
        <dbReference type="ChEBI" id="CHEBI:28938"/>
        <dbReference type="EC" id="3.5.4.5"/>
    </reaction>
</comment>
<feature type="binding site" evidence="14">
    <location>
        <position position="53"/>
    </location>
    <ligand>
        <name>Zn(2+)</name>
        <dbReference type="ChEBI" id="CHEBI:29105"/>
        <note>catalytic</note>
    </ligand>
</feature>
<dbReference type="GO" id="GO:0005829">
    <property type="term" value="C:cytosol"/>
    <property type="evidence" value="ECO:0007669"/>
    <property type="project" value="TreeGrafter"/>
</dbReference>
<keyword evidence="18" id="KW-1185">Reference proteome</keyword>
<evidence type="ECO:0000256" key="14">
    <source>
        <dbReference type="PIRSR" id="PIRSR606262-3"/>
    </source>
</evidence>
<evidence type="ECO:0000313" key="17">
    <source>
        <dbReference type="EMBL" id="AGL00858.1"/>
    </source>
</evidence>
<dbReference type="GO" id="GO:0072527">
    <property type="term" value="P:pyrimidine-containing compound metabolic process"/>
    <property type="evidence" value="ECO:0007669"/>
    <property type="project" value="UniProtKB-ARBA"/>
</dbReference>
<name>R4KCE6_9FIRM</name>
<feature type="binding site" evidence="14">
    <location>
        <position position="86"/>
    </location>
    <ligand>
        <name>Zn(2+)</name>
        <dbReference type="ChEBI" id="CHEBI:29105"/>
        <note>catalytic</note>
    </ligand>
</feature>
<feature type="active site" description="Proton donor" evidence="12">
    <location>
        <position position="55"/>
    </location>
</feature>
<dbReference type="SUPFAM" id="SSF53927">
    <property type="entry name" value="Cytidine deaminase-like"/>
    <property type="match status" value="1"/>
</dbReference>
<feature type="binding site" evidence="14">
    <location>
        <position position="89"/>
    </location>
    <ligand>
        <name>Zn(2+)</name>
        <dbReference type="ChEBI" id="CHEBI:29105"/>
        <note>catalytic</note>
    </ligand>
</feature>
<evidence type="ECO:0000256" key="15">
    <source>
        <dbReference type="RuleBase" id="RU364006"/>
    </source>
</evidence>
<dbReference type="InterPro" id="IPR050202">
    <property type="entry name" value="Cyt/Deoxycyt_deaminase"/>
</dbReference>
<dbReference type="EC" id="3.5.4.5" evidence="4 15"/>
<feature type="binding site" evidence="13">
    <location>
        <begin position="42"/>
        <end position="48"/>
    </location>
    <ligand>
        <name>substrate</name>
    </ligand>
</feature>
<keyword evidence="6 14" id="KW-0479">Metal-binding</keyword>
<dbReference type="HOGENOM" id="CLU_097262_1_2_9"/>